<dbReference type="InterPro" id="IPR038570">
    <property type="entry name" value="HicA_sf"/>
</dbReference>
<evidence type="ECO:0000256" key="5">
    <source>
        <dbReference type="ARBA" id="ARBA00022801"/>
    </source>
</evidence>
<evidence type="ECO:0000313" key="9">
    <source>
        <dbReference type="Proteomes" id="UP000632766"/>
    </source>
</evidence>
<dbReference type="Pfam" id="PF07927">
    <property type="entry name" value="HicA_toxin"/>
    <property type="match status" value="1"/>
</dbReference>
<evidence type="ECO:0000256" key="1">
    <source>
        <dbReference type="ARBA" id="ARBA00006620"/>
    </source>
</evidence>
<comment type="similarity">
    <text evidence="1">Belongs to the HicA mRNA interferase family.</text>
</comment>
<dbReference type="GO" id="GO:0016787">
    <property type="term" value="F:hydrolase activity"/>
    <property type="evidence" value="ECO:0007669"/>
    <property type="project" value="UniProtKB-KW"/>
</dbReference>
<keyword evidence="4" id="KW-0255">Endonuclease</keyword>
<evidence type="ECO:0000256" key="7">
    <source>
        <dbReference type="ARBA" id="ARBA00023016"/>
    </source>
</evidence>
<keyword evidence="6" id="KW-0694">RNA-binding</keyword>
<dbReference type="GO" id="GO:0003729">
    <property type="term" value="F:mRNA binding"/>
    <property type="evidence" value="ECO:0007669"/>
    <property type="project" value="InterPro"/>
</dbReference>
<keyword evidence="9" id="KW-1185">Reference proteome</keyword>
<evidence type="ECO:0000313" key="8">
    <source>
        <dbReference type="EMBL" id="MBH8562939.1"/>
    </source>
</evidence>
<comment type="caution">
    <text evidence="8">The sequence shown here is derived from an EMBL/GenBank/DDBJ whole genome shotgun (WGS) entry which is preliminary data.</text>
</comment>
<keyword evidence="7" id="KW-0346">Stress response</keyword>
<dbReference type="Gene3D" id="3.30.920.30">
    <property type="entry name" value="Hypothetical protein"/>
    <property type="match status" value="1"/>
</dbReference>
<proteinExistence type="inferred from homology"/>
<dbReference type="EMBL" id="JAECZC010000018">
    <property type="protein sequence ID" value="MBH8562939.1"/>
    <property type="molecule type" value="Genomic_DNA"/>
</dbReference>
<dbReference type="GO" id="GO:0004519">
    <property type="term" value="F:endonuclease activity"/>
    <property type="evidence" value="ECO:0007669"/>
    <property type="project" value="UniProtKB-KW"/>
</dbReference>
<keyword evidence="3" id="KW-0540">Nuclease</keyword>
<evidence type="ECO:0000256" key="3">
    <source>
        <dbReference type="ARBA" id="ARBA00022722"/>
    </source>
</evidence>
<accession>A0A8J7L726</accession>
<name>A0A8J7L726_9NOST</name>
<dbReference type="AlphaFoldDB" id="A0A8J7L726"/>
<dbReference type="RefSeq" id="WP_198124840.1">
    <property type="nucleotide sequence ID" value="NZ_JAECZC010000018.1"/>
</dbReference>
<evidence type="ECO:0000256" key="2">
    <source>
        <dbReference type="ARBA" id="ARBA00022649"/>
    </source>
</evidence>
<dbReference type="Proteomes" id="UP000632766">
    <property type="component" value="Unassembled WGS sequence"/>
</dbReference>
<reference evidence="8 9" key="1">
    <citation type="journal article" date="2021" name="Int. J. Syst. Evol. Microbiol.">
        <title>Amazonocrinis nigriterrae gen. nov., sp. nov., Atlanticothrix silvestris gen. nov., sp. nov. and Dendronalium phyllosphericum gen. nov., sp. nov., nostocacean cyanobacteria from Brazilian environments.</title>
        <authorList>
            <person name="Alvarenga D.O."/>
            <person name="Andreote A.P.D."/>
            <person name="Branco L.H.Z."/>
            <person name="Delbaje E."/>
            <person name="Cruz R.B."/>
            <person name="Varani A.M."/>
            <person name="Fiore M.F."/>
        </authorList>
    </citation>
    <scope>NUCLEOTIDE SEQUENCE [LARGE SCALE GENOMIC DNA]</scope>
    <source>
        <strain evidence="8 9">CENA67</strain>
    </source>
</reference>
<dbReference type="InterPro" id="IPR012933">
    <property type="entry name" value="HicA_mRNA_interferase"/>
</dbReference>
<sequence length="75" mass="8424">MSVKVSELENLALQLGFYKARHKGSHAFWKHQDGRSTTIPVHGNSEIGGWLLHQILSQLGVTEEALSTKNKKRNN</sequence>
<gene>
    <name evidence="8" type="ORF">I8748_12230</name>
</gene>
<dbReference type="SUPFAM" id="SSF54786">
    <property type="entry name" value="YcfA/nrd intein domain"/>
    <property type="match status" value="1"/>
</dbReference>
<protein>
    <submittedName>
        <fullName evidence="8">Type II toxin-antitoxin system HicA family toxin</fullName>
    </submittedName>
</protein>
<evidence type="ECO:0000256" key="6">
    <source>
        <dbReference type="ARBA" id="ARBA00022884"/>
    </source>
</evidence>
<keyword evidence="5" id="KW-0378">Hydrolase</keyword>
<organism evidence="8 9">
    <name type="scientific">Amazonocrinis nigriterrae CENA67</name>
    <dbReference type="NCBI Taxonomy" id="2794033"/>
    <lineage>
        <taxon>Bacteria</taxon>
        <taxon>Bacillati</taxon>
        <taxon>Cyanobacteriota</taxon>
        <taxon>Cyanophyceae</taxon>
        <taxon>Nostocales</taxon>
        <taxon>Nostocaceae</taxon>
        <taxon>Amazonocrinis</taxon>
        <taxon>Amazonocrinis nigriterrae</taxon>
    </lineage>
</organism>
<evidence type="ECO:0000256" key="4">
    <source>
        <dbReference type="ARBA" id="ARBA00022759"/>
    </source>
</evidence>
<keyword evidence="2" id="KW-1277">Toxin-antitoxin system</keyword>